<evidence type="ECO:0000256" key="1">
    <source>
        <dbReference type="ARBA" id="ARBA00022729"/>
    </source>
</evidence>
<dbReference type="Pfam" id="PF17132">
    <property type="entry name" value="Glyco_hydro_106"/>
    <property type="match status" value="1"/>
</dbReference>
<dbReference type="NCBIfam" id="NF045579">
    <property type="entry name" value="rhamnoside_JR"/>
    <property type="match status" value="1"/>
</dbReference>
<evidence type="ECO:0000313" key="3">
    <source>
        <dbReference type="EMBL" id="MFC6644625.1"/>
    </source>
</evidence>
<keyword evidence="1" id="KW-0732">Signal</keyword>
<dbReference type="RefSeq" id="WP_390233851.1">
    <property type="nucleotide sequence ID" value="NZ_JBHSWI010000001.1"/>
</dbReference>
<dbReference type="PANTHER" id="PTHR43817:SF1">
    <property type="entry name" value="HYDROLASE, FAMILY 43, PUTATIVE (AFU_ORTHOLOGUE AFUA_3G01660)-RELATED"/>
    <property type="match status" value="1"/>
</dbReference>
<evidence type="ECO:0000313" key="4">
    <source>
        <dbReference type="Proteomes" id="UP001596391"/>
    </source>
</evidence>
<dbReference type="EMBL" id="JBHSWI010000001">
    <property type="protein sequence ID" value="MFC6644625.1"/>
    <property type="molecule type" value="Genomic_DNA"/>
</dbReference>
<protein>
    <submittedName>
        <fullName evidence="3">Glycosyl hydrolase</fullName>
    </submittedName>
</protein>
<comment type="caution">
    <text evidence="3">The sequence shown here is derived from an EMBL/GenBank/DDBJ whole genome shotgun (WGS) entry which is preliminary data.</text>
</comment>
<sequence>MAAALAMQAQAQKTTREGDLLSAAQFRNPPEAAKPRVWWHWLSNNVSYDGITADLKWMKRVDIGGFQMFDGDMHAPLFVDKPVVWMTPEWKRDWRHAALLADQLHLEMAMAASGGWSETAGPWVKPSQGMKRYVWSETSIVGPTAFHSKLSTPPHGFGKFQDVPLPPAGKEEPDLTLPGAKPQPVLPSSAAPQPFYADAAVVAYRIPDDAAAELQPAITSSSGSIDGALLTDGSYRDTTPLTLKSKEREAWIELRYPQAVEVCSLTLGLAPVAVLGGDPLPQGEVQYSDDGRAWHSLIALPGPPEGVAAPLSVRTYSFPAVRAKAFRIVIPGGQTERTLRFSELRFSGVPEVKYWQDKAAFGLSVQAIGEATERDATPVGDVMDLTSRMRPDGTLDWDAPAGKWKVMRLGYAAIGEINHPATPAATGLEVDKLSRTDVNAYLATYTKMIQSVAGPYFGKSFRYFLMDSWEAGQENWTEAMPAEFRRLRGYDMTPYLPVLAGHIVGSAATSEAFLWDFRRTIADLLAENHYRAATAFFKQHGVGLYAEAMGVNLPTNGDGLLNKGQVTVPMGEFWTAGPGRPQDPWNTADIRETSSAAHIYGKPIAAAESFTSWWTILPWEQSPFYLKPLADEAFAAGINRIVIHTSDQQPFTDEAHQPGMTLGPFGQHYNRNMTWAEQSKAWNDYLARCSYMLQRGRYVADVAIFYGEGAPVTVPSGKTLSPAVPTHYGYDYVDADVLLHHAAMKNGRLHLDSGMSYAVLAIPDDERMLSLPLLKQLRAFVQQGLTLVGPQPVASPTLSDGPHASDEVKRIAAELWDRPLRRGHVYSDRNLEDVLASAKIKPDLRYDTPTHVTKDFDEPMPVGTATNDLVYIHRHLANSDIYFVATQKLHAFDVNVTFRMRGAVPLLWHPDTGETEAVDYTVAGGETTVPLHMDPAGSVFVVFTKDGPALGRHTAAATTEALTTLTGPWEVHFPPHRGAPDQSTFPSLASWTEQSAPGIRYFSGSATYTKQLEIHAADLKPHQRLLVDLGRVDVMAELTVNGKPYSNLLWKPPFLADITNILHVGSNTLEIKVTNLWANRLIGDQQPGTMTTYTFTDFHAFKPDAPLMPSGLLGPVRLLRQRKSEFSTIVR</sequence>
<evidence type="ECO:0000256" key="2">
    <source>
        <dbReference type="ARBA" id="ARBA00022801"/>
    </source>
</evidence>
<dbReference type="PANTHER" id="PTHR43817">
    <property type="entry name" value="GLYCOSYL HYDROLASE"/>
    <property type="match status" value="1"/>
</dbReference>
<keyword evidence="2 3" id="KW-0378">Hydrolase</keyword>
<dbReference type="GO" id="GO:0016787">
    <property type="term" value="F:hydrolase activity"/>
    <property type="evidence" value="ECO:0007669"/>
    <property type="project" value="UniProtKB-KW"/>
</dbReference>
<gene>
    <name evidence="3" type="ORF">ACFQBQ_03265</name>
</gene>
<reference evidence="4" key="1">
    <citation type="journal article" date="2019" name="Int. J. Syst. Evol. Microbiol.">
        <title>The Global Catalogue of Microorganisms (GCM) 10K type strain sequencing project: providing services to taxonomists for standard genome sequencing and annotation.</title>
        <authorList>
            <consortium name="The Broad Institute Genomics Platform"/>
            <consortium name="The Broad Institute Genome Sequencing Center for Infectious Disease"/>
            <person name="Wu L."/>
            <person name="Ma J."/>
        </authorList>
    </citation>
    <scope>NUCLEOTIDE SEQUENCE [LARGE SCALE GENOMIC DNA]</scope>
    <source>
        <strain evidence="4">CGMCC 1.16026</strain>
    </source>
</reference>
<dbReference type="Proteomes" id="UP001596391">
    <property type="component" value="Unassembled WGS sequence"/>
</dbReference>
<dbReference type="SUPFAM" id="SSF49785">
    <property type="entry name" value="Galactose-binding domain-like"/>
    <property type="match status" value="2"/>
</dbReference>
<dbReference type="InterPro" id="IPR008979">
    <property type="entry name" value="Galactose-bd-like_sf"/>
</dbReference>
<name>A0ABW1Z6P1_9BACT</name>
<accession>A0ABW1Z6P1</accession>
<keyword evidence="4" id="KW-1185">Reference proteome</keyword>
<proteinExistence type="predicted"/>
<dbReference type="Gene3D" id="2.60.120.260">
    <property type="entry name" value="Galactose-binding domain-like"/>
    <property type="match status" value="2"/>
</dbReference>
<organism evidence="3 4">
    <name type="scientific">Granulicella cerasi</name>
    <dbReference type="NCBI Taxonomy" id="741063"/>
    <lineage>
        <taxon>Bacteria</taxon>
        <taxon>Pseudomonadati</taxon>
        <taxon>Acidobacteriota</taxon>
        <taxon>Terriglobia</taxon>
        <taxon>Terriglobales</taxon>
        <taxon>Acidobacteriaceae</taxon>
        <taxon>Granulicella</taxon>
    </lineage>
</organism>